<reference evidence="1" key="1">
    <citation type="journal article" date="2021" name="Proc. Natl. Acad. Sci. U.S.A.">
        <title>A Catalog of Tens of Thousands of Viruses from Human Metagenomes Reveals Hidden Associations with Chronic Diseases.</title>
        <authorList>
            <person name="Tisza M.J."/>
            <person name="Buck C.B."/>
        </authorList>
    </citation>
    <scope>NUCLEOTIDE SEQUENCE</scope>
    <source>
        <strain evidence="1">CtWPU11</strain>
    </source>
</reference>
<name>A0A8S5UAD1_9CAUD</name>
<proteinExistence type="predicted"/>
<protein>
    <submittedName>
        <fullName evidence="1">Uncharacterized protein</fullName>
    </submittedName>
</protein>
<organism evidence="1">
    <name type="scientific">Myoviridae sp. ctWPU11</name>
    <dbReference type="NCBI Taxonomy" id="2825118"/>
    <lineage>
        <taxon>Viruses</taxon>
        <taxon>Duplodnaviria</taxon>
        <taxon>Heunggongvirae</taxon>
        <taxon>Uroviricota</taxon>
        <taxon>Caudoviricetes</taxon>
    </lineage>
</organism>
<accession>A0A8S5UAD1</accession>
<evidence type="ECO:0000313" key="1">
    <source>
        <dbReference type="EMBL" id="DAF91420.1"/>
    </source>
</evidence>
<sequence length="39" mass="4282">MASVSVGPKVAASLRISRKLLRSDLEKPSRTRRVTLCAK</sequence>
<dbReference type="EMBL" id="BK016053">
    <property type="protein sequence ID" value="DAF91420.1"/>
    <property type="molecule type" value="Genomic_DNA"/>
</dbReference>